<dbReference type="Proteomes" id="UP000069205">
    <property type="component" value="Chromosome"/>
</dbReference>
<dbReference type="AlphaFoldDB" id="A0A0K2G998"/>
<gene>
    <name evidence="4" type="ORF">NITMOv2_1097</name>
</gene>
<evidence type="ECO:0000313" key="4">
    <source>
        <dbReference type="EMBL" id="ALA57528.1"/>
    </source>
</evidence>
<evidence type="ECO:0000256" key="1">
    <source>
        <dbReference type="SAM" id="MobiDB-lite"/>
    </source>
</evidence>
<protein>
    <recommendedName>
        <fullName evidence="3">IPT/TIG domain-containing protein</fullName>
    </recommendedName>
</protein>
<dbReference type="InterPro" id="IPR002909">
    <property type="entry name" value="IPT_dom"/>
</dbReference>
<dbReference type="PATRIC" id="fig|42253.5.peg.1081"/>
<dbReference type="InterPro" id="IPR014756">
    <property type="entry name" value="Ig_E-set"/>
</dbReference>
<dbReference type="STRING" id="42253.NITMOv2_1097"/>
<name>A0A0K2G998_NITMO</name>
<feature type="chain" id="PRO_5005476651" description="IPT/TIG domain-containing protein" evidence="2">
    <location>
        <begin position="21"/>
        <end position="157"/>
    </location>
</feature>
<proteinExistence type="predicted"/>
<evidence type="ECO:0000256" key="2">
    <source>
        <dbReference type="SAM" id="SignalP"/>
    </source>
</evidence>
<evidence type="ECO:0000313" key="5">
    <source>
        <dbReference type="Proteomes" id="UP000069205"/>
    </source>
</evidence>
<dbReference type="SUPFAM" id="SSF81296">
    <property type="entry name" value="E set domains"/>
    <property type="match status" value="1"/>
</dbReference>
<feature type="domain" description="IPT/TIG" evidence="3">
    <location>
        <begin position="72"/>
        <end position="149"/>
    </location>
</feature>
<keyword evidence="2" id="KW-0732">Signal</keyword>
<feature type="region of interest" description="Disordered" evidence="1">
    <location>
        <begin position="66"/>
        <end position="87"/>
    </location>
</feature>
<reference evidence="4 5" key="1">
    <citation type="journal article" date="2015" name="Proc. Natl. Acad. Sci. U.S.A.">
        <title>Expanded metabolic versatility of ubiquitous nitrite-oxidizing bacteria from the genus Nitrospira.</title>
        <authorList>
            <person name="Koch H."/>
            <person name="Lucker S."/>
            <person name="Albertsen M."/>
            <person name="Kitzinger K."/>
            <person name="Herbold C."/>
            <person name="Spieck E."/>
            <person name="Nielsen P.H."/>
            <person name="Wagner M."/>
            <person name="Daims H."/>
        </authorList>
    </citation>
    <scope>NUCLEOTIDE SEQUENCE [LARGE SCALE GENOMIC DNA]</scope>
    <source>
        <strain evidence="4 5">NSP M-1</strain>
    </source>
</reference>
<organism evidence="4 5">
    <name type="scientific">Nitrospira moscoviensis</name>
    <dbReference type="NCBI Taxonomy" id="42253"/>
    <lineage>
        <taxon>Bacteria</taxon>
        <taxon>Pseudomonadati</taxon>
        <taxon>Nitrospirota</taxon>
        <taxon>Nitrospiria</taxon>
        <taxon>Nitrospirales</taxon>
        <taxon>Nitrospiraceae</taxon>
        <taxon>Nitrospira</taxon>
    </lineage>
</organism>
<keyword evidence="5" id="KW-1185">Reference proteome</keyword>
<dbReference type="InterPro" id="IPR013783">
    <property type="entry name" value="Ig-like_fold"/>
</dbReference>
<evidence type="ECO:0000259" key="3">
    <source>
        <dbReference type="Pfam" id="PF01833"/>
    </source>
</evidence>
<dbReference type="EMBL" id="CP011801">
    <property type="protein sequence ID" value="ALA57528.1"/>
    <property type="molecule type" value="Genomic_DNA"/>
</dbReference>
<dbReference type="KEGG" id="nmv:NITMOv2_1097"/>
<feature type="compositionally biased region" description="Basic and acidic residues" evidence="1">
    <location>
        <begin position="66"/>
        <end position="84"/>
    </location>
</feature>
<accession>A0A0K2G998</accession>
<feature type="signal peptide" evidence="2">
    <location>
        <begin position="1"/>
        <end position="20"/>
    </location>
</feature>
<dbReference type="Pfam" id="PF01833">
    <property type="entry name" value="TIG"/>
    <property type="match status" value="1"/>
</dbReference>
<dbReference type="RefSeq" id="WP_187299365.1">
    <property type="nucleotide sequence ID" value="NZ_CP011801.1"/>
</dbReference>
<dbReference type="Gene3D" id="2.60.40.10">
    <property type="entry name" value="Immunoglobulins"/>
    <property type="match status" value="1"/>
</dbReference>
<sequence length="157" mass="16944">MRTSRWFSLIFFFVGLTPLALPSLAPLHAEESPAPGAVVEGTGFSLFDMESIKGFDAEKVERDPVCDRSKRPKIHKVEPDEAKPGQKVTIKGENFGTKECFHGVAFSAAGPAKIDYNFVNDTTIEATVPDVRPGMSFIDVVAGGGNARSKGFLVQAK</sequence>